<accession>A0A285T1J2</accession>
<keyword evidence="5 7" id="KW-1133">Transmembrane helix</keyword>
<dbReference type="EMBL" id="OBML01000007">
    <property type="protein sequence ID" value="SOC12916.1"/>
    <property type="molecule type" value="Genomic_DNA"/>
</dbReference>
<evidence type="ECO:0000259" key="8">
    <source>
        <dbReference type="PROSITE" id="PS50928"/>
    </source>
</evidence>
<keyword evidence="3" id="KW-1003">Cell membrane</keyword>
<sequence length="317" mass="33587">MLRFLGHRLSSALLTLAIAAVAVFLVARMIPGDPVMIMLGEATGGDPAAVARMRNELGLDRSLFVQFGNWAMRLLQGDFGVSIRSGQPVLDDLLLRIPRSLELIAGGLLVAVLLGLPLGILSARNRGRLSGALSSIVSVIGFSAPVFVSGVILVVVFGVWLQVLPSSGYVPFADDPLLHLSCLVLPSLAIGLNFMGVVARVTRASLIDTMDNDYVALARAKGLSRGRAMIRHALPNAMVPVIAIIGIRAGNLLGGTVIVEALFDWPGLSSLLVSASFSRDYPVIQGSLIAIFAIFILISLLIDLAQSFFDPRVRATA</sequence>
<feature type="transmembrane region" description="Helical" evidence="7">
    <location>
        <begin position="237"/>
        <end position="263"/>
    </location>
</feature>
<proteinExistence type="inferred from homology"/>
<keyword evidence="6 7" id="KW-0472">Membrane</keyword>
<feature type="transmembrane region" description="Helical" evidence="7">
    <location>
        <begin position="12"/>
        <end position="30"/>
    </location>
</feature>
<feature type="domain" description="ABC transmembrane type-1" evidence="8">
    <location>
        <begin position="97"/>
        <end position="306"/>
    </location>
</feature>
<feature type="transmembrane region" description="Helical" evidence="7">
    <location>
        <begin position="283"/>
        <end position="304"/>
    </location>
</feature>
<dbReference type="PANTHER" id="PTHR43163">
    <property type="entry name" value="DIPEPTIDE TRANSPORT SYSTEM PERMEASE PROTEIN DPPB-RELATED"/>
    <property type="match status" value="1"/>
</dbReference>
<dbReference type="PANTHER" id="PTHR43163:SF3">
    <property type="entry name" value="PEPTIDE ABC TRANSPORTER PERMEASE PROTEIN"/>
    <property type="match status" value="1"/>
</dbReference>
<dbReference type="Pfam" id="PF00528">
    <property type="entry name" value="BPD_transp_1"/>
    <property type="match status" value="1"/>
</dbReference>
<evidence type="ECO:0000256" key="5">
    <source>
        <dbReference type="ARBA" id="ARBA00022989"/>
    </source>
</evidence>
<dbReference type="STRING" id="538381.GCA_001696535_03574"/>
<evidence type="ECO:0000256" key="7">
    <source>
        <dbReference type="RuleBase" id="RU363032"/>
    </source>
</evidence>
<dbReference type="PROSITE" id="PS50928">
    <property type="entry name" value="ABC_TM1"/>
    <property type="match status" value="1"/>
</dbReference>
<keyword evidence="2 7" id="KW-0813">Transport</keyword>
<dbReference type="CDD" id="cd06261">
    <property type="entry name" value="TM_PBP2"/>
    <property type="match status" value="1"/>
</dbReference>
<name>A0A285T1J2_9HYPH</name>
<evidence type="ECO:0000256" key="6">
    <source>
        <dbReference type="ARBA" id="ARBA00023136"/>
    </source>
</evidence>
<evidence type="ECO:0000256" key="2">
    <source>
        <dbReference type="ARBA" id="ARBA00022448"/>
    </source>
</evidence>
<comment type="subcellular location">
    <subcellularLocation>
        <location evidence="1 7">Cell membrane</location>
        <topology evidence="1 7">Multi-pass membrane protein</topology>
    </subcellularLocation>
</comment>
<feature type="transmembrane region" description="Helical" evidence="7">
    <location>
        <begin position="133"/>
        <end position="157"/>
    </location>
</feature>
<dbReference type="GO" id="GO:0055085">
    <property type="term" value="P:transmembrane transport"/>
    <property type="evidence" value="ECO:0007669"/>
    <property type="project" value="InterPro"/>
</dbReference>
<comment type="similarity">
    <text evidence="7">Belongs to the binding-protein-dependent transport system permease family.</text>
</comment>
<organism evidence="9 10">
    <name type="scientific">Stappia indica</name>
    <dbReference type="NCBI Taxonomy" id="538381"/>
    <lineage>
        <taxon>Bacteria</taxon>
        <taxon>Pseudomonadati</taxon>
        <taxon>Pseudomonadota</taxon>
        <taxon>Alphaproteobacteria</taxon>
        <taxon>Hyphomicrobiales</taxon>
        <taxon>Stappiaceae</taxon>
        <taxon>Stappia</taxon>
    </lineage>
</organism>
<dbReference type="Pfam" id="PF19300">
    <property type="entry name" value="BPD_transp_1_N"/>
    <property type="match status" value="1"/>
</dbReference>
<dbReference type="Proteomes" id="UP000219331">
    <property type="component" value="Unassembled WGS sequence"/>
</dbReference>
<evidence type="ECO:0000313" key="10">
    <source>
        <dbReference type="Proteomes" id="UP000219331"/>
    </source>
</evidence>
<dbReference type="SUPFAM" id="SSF161098">
    <property type="entry name" value="MetI-like"/>
    <property type="match status" value="1"/>
</dbReference>
<evidence type="ECO:0000256" key="4">
    <source>
        <dbReference type="ARBA" id="ARBA00022692"/>
    </source>
</evidence>
<feature type="transmembrane region" description="Helical" evidence="7">
    <location>
        <begin position="177"/>
        <end position="199"/>
    </location>
</feature>
<dbReference type="InterPro" id="IPR000515">
    <property type="entry name" value="MetI-like"/>
</dbReference>
<evidence type="ECO:0000256" key="3">
    <source>
        <dbReference type="ARBA" id="ARBA00022475"/>
    </source>
</evidence>
<keyword evidence="10" id="KW-1185">Reference proteome</keyword>
<evidence type="ECO:0000256" key="1">
    <source>
        <dbReference type="ARBA" id="ARBA00004651"/>
    </source>
</evidence>
<dbReference type="AlphaFoldDB" id="A0A285T1J2"/>
<keyword evidence="4 7" id="KW-0812">Transmembrane</keyword>
<reference evidence="9 10" key="1">
    <citation type="submission" date="2017-08" db="EMBL/GenBank/DDBJ databases">
        <authorList>
            <person name="de Groot N.N."/>
        </authorList>
    </citation>
    <scope>NUCLEOTIDE SEQUENCE [LARGE SCALE GENOMIC DNA]</scope>
    <source>
        <strain evidence="9 10">USBA 352</strain>
    </source>
</reference>
<dbReference type="RefSeq" id="WP_097175275.1">
    <property type="nucleotide sequence ID" value="NZ_OBML01000007.1"/>
</dbReference>
<dbReference type="GO" id="GO:0005886">
    <property type="term" value="C:plasma membrane"/>
    <property type="evidence" value="ECO:0007669"/>
    <property type="project" value="UniProtKB-SubCell"/>
</dbReference>
<feature type="transmembrane region" description="Helical" evidence="7">
    <location>
        <begin position="103"/>
        <end position="121"/>
    </location>
</feature>
<dbReference type="InterPro" id="IPR045621">
    <property type="entry name" value="BPD_transp_1_N"/>
</dbReference>
<evidence type="ECO:0000313" key="9">
    <source>
        <dbReference type="EMBL" id="SOC12916.1"/>
    </source>
</evidence>
<dbReference type="InterPro" id="IPR035906">
    <property type="entry name" value="MetI-like_sf"/>
</dbReference>
<protein>
    <submittedName>
        <fullName evidence="9">Peptide/nickel transport system permease protein</fullName>
    </submittedName>
</protein>
<gene>
    <name evidence="9" type="ORF">SAMN05421512_10754</name>
</gene>
<dbReference type="OrthoDB" id="9807402at2"/>
<dbReference type="Gene3D" id="1.10.3720.10">
    <property type="entry name" value="MetI-like"/>
    <property type="match status" value="1"/>
</dbReference>